<dbReference type="PANTHER" id="PTHR46766">
    <property type="entry name" value="GLUTAMINE-RICH PROTEIN 2"/>
    <property type="match status" value="1"/>
</dbReference>
<dbReference type="EMBL" id="CP059165">
    <property type="protein sequence ID" value="QLL10521.1"/>
    <property type="molecule type" value="Genomic_DNA"/>
</dbReference>
<evidence type="ECO:0000256" key="1">
    <source>
        <dbReference type="ARBA" id="ARBA00010652"/>
    </source>
</evidence>
<evidence type="ECO:0000259" key="3">
    <source>
        <dbReference type="Pfam" id="PF12484"/>
    </source>
</evidence>
<dbReference type="RefSeq" id="WP_180919261.1">
    <property type="nucleotide sequence ID" value="NZ_CP059165.1"/>
</dbReference>
<feature type="domain" description="PPE" evidence="2">
    <location>
        <begin position="1"/>
        <end position="150"/>
    </location>
</feature>
<gene>
    <name evidence="4" type="ORF">H0P51_27315</name>
</gene>
<evidence type="ECO:0000259" key="2">
    <source>
        <dbReference type="Pfam" id="PF00823"/>
    </source>
</evidence>
<reference evidence="5" key="1">
    <citation type="submission" date="2020-07" db="EMBL/GenBank/DDBJ databases">
        <title>Description of Mycobacterium gordonae subsp. intergordonae subsp.nov. and Mycobacterium gordonae subsp. gordonae subsp. nov.</title>
        <authorList>
            <person name="Yu X."/>
        </authorList>
    </citation>
    <scope>NUCLEOTIDE SEQUENCE [LARGE SCALE GENOMIC DNA]</scope>
    <source>
        <strain evidence="5">24</strain>
    </source>
</reference>
<comment type="similarity">
    <text evidence="1">Belongs to the mycobacterial PPE family.</text>
</comment>
<sequence>MYTGPGSGPMLATATAWEALAAELRSAAAGYSSTVSELGPRWRGSSSTAMAAAAQSFTVWLSDTAAQAEQTAAQAKLAAAAYETAFAATVPPTVVAANRTLLMALIATNFLGQNSAAIAATEAAYVEMWAQDAAAMLGYTGASASATQLTPFSSPPNTSNPGGAAGQTAAVANANAAASPALTSSVSQAASQPLAGVASPAATATGLSFTPAEIFETLASSFLNLTIGPFTPTKLYDPLGAFYDLAIQCFLAPFNNFNMQTAYAQALGQQGLIAGAATSPAAQAIRMSAAVSAATGQADLVGHLSVPQGWTAAAPAIRTVAAALPGTGLDGAPAAAAAESQGGLLSDMALSGLLGRSVAGPAGTTAHPISPGFGVVPGASATTATIIVIPED</sequence>
<evidence type="ECO:0000313" key="4">
    <source>
        <dbReference type="EMBL" id="QLL10521.1"/>
    </source>
</evidence>
<reference evidence="5" key="3">
    <citation type="submission" date="2023-07" db="EMBL/GenBank/DDBJ databases">
        <title>Description of Mycobacterium gordonae subsp. intergordonae subsp.nov. and Mycobacterium gordonae subsp. gordonae subsp. nov.</title>
        <authorList>
            <person name="Huang H."/>
        </authorList>
    </citation>
    <scope>NUCLEOTIDE SEQUENCE [LARGE SCALE GENOMIC DNA]</scope>
    <source>
        <strain evidence="5">24</strain>
    </source>
</reference>
<dbReference type="InterPro" id="IPR022171">
    <property type="entry name" value="PPE_C"/>
</dbReference>
<dbReference type="Proteomes" id="UP000510682">
    <property type="component" value="Chromosome"/>
</dbReference>
<name>A0A7D6E679_9MYCO</name>
<dbReference type="KEGG" id="mgor:H0P51_27315"/>
<proteinExistence type="inferred from homology"/>
<evidence type="ECO:0000313" key="5">
    <source>
        <dbReference type="Proteomes" id="UP000510682"/>
    </source>
</evidence>
<organism evidence="4 5">
    <name type="scientific">Mycobacterium vicinigordonae</name>
    <dbReference type="NCBI Taxonomy" id="1719132"/>
    <lineage>
        <taxon>Bacteria</taxon>
        <taxon>Bacillati</taxon>
        <taxon>Actinomycetota</taxon>
        <taxon>Actinomycetes</taxon>
        <taxon>Mycobacteriales</taxon>
        <taxon>Mycobacteriaceae</taxon>
        <taxon>Mycobacterium</taxon>
    </lineage>
</organism>
<protein>
    <submittedName>
        <fullName evidence="4">PPE family protein</fullName>
    </submittedName>
</protein>
<dbReference type="SUPFAM" id="SSF140459">
    <property type="entry name" value="PE/PPE dimer-like"/>
    <property type="match status" value="1"/>
</dbReference>
<dbReference type="InterPro" id="IPR038332">
    <property type="entry name" value="PPE_sf"/>
</dbReference>
<accession>A0A7D6E679</accession>
<keyword evidence="5" id="KW-1185">Reference proteome</keyword>
<dbReference type="InterPro" id="IPR000030">
    <property type="entry name" value="PPE_dom"/>
</dbReference>
<dbReference type="Gene3D" id="1.20.1260.20">
    <property type="entry name" value="PPE superfamily"/>
    <property type="match status" value="1"/>
</dbReference>
<dbReference type="PANTHER" id="PTHR46766:SF1">
    <property type="entry name" value="GLUTAMINE-RICH PROTEIN 2"/>
    <property type="match status" value="1"/>
</dbReference>
<dbReference type="Pfam" id="PF12484">
    <property type="entry name" value="PPE-SVP"/>
    <property type="match status" value="1"/>
</dbReference>
<feature type="domain" description="PPE family C-terminal" evidence="3">
    <location>
        <begin position="292"/>
        <end position="357"/>
    </location>
</feature>
<dbReference type="AlphaFoldDB" id="A0A7D6E679"/>
<reference evidence="4 5" key="2">
    <citation type="submission" date="2020-07" db="EMBL/GenBank/DDBJ databases">
        <authorList>
            <person name="Yu X."/>
        </authorList>
    </citation>
    <scope>NUCLEOTIDE SEQUENCE [LARGE SCALE GENOMIC DNA]</scope>
    <source>
        <strain evidence="5">24</strain>
    </source>
</reference>
<dbReference type="Pfam" id="PF00823">
    <property type="entry name" value="PPE"/>
    <property type="match status" value="1"/>
</dbReference>
<dbReference type="GO" id="GO:0052572">
    <property type="term" value="P:response to host immune response"/>
    <property type="evidence" value="ECO:0007669"/>
    <property type="project" value="TreeGrafter"/>
</dbReference>